<gene>
    <name evidence="2" type="ORF">ARMSODRAFT_1027400</name>
</gene>
<proteinExistence type="predicted"/>
<feature type="signal peptide" evidence="1">
    <location>
        <begin position="1"/>
        <end position="20"/>
    </location>
</feature>
<accession>A0A2H3B8S7</accession>
<sequence length="105" mass="10726">MQLKLTTLASVIALAASAHATTVGTYYCTQASFAGPCAYTSAESGTCVTFSAGGFWNKAIVSMRPDTSVVCTLYSGVNCTGASLAIKAATNSITWANKASSYSCT</sequence>
<dbReference type="Proteomes" id="UP000218334">
    <property type="component" value="Unassembled WGS sequence"/>
</dbReference>
<dbReference type="EMBL" id="KZ293504">
    <property type="protein sequence ID" value="PBK59446.1"/>
    <property type="molecule type" value="Genomic_DNA"/>
</dbReference>
<organism evidence="2 3">
    <name type="scientific">Armillaria solidipes</name>
    <dbReference type="NCBI Taxonomy" id="1076256"/>
    <lineage>
        <taxon>Eukaryota</taxon>
        <taxon>Fungi</taxon>
        <taxon>Dikarya</taxon>
        <taxon>Basidiomycota</taxon>
        <taxon>Agaricomycotina</taxon>
        <taxon>Agaricomycetes</taxon>
        <taxon>Agaricomycetidae</taxon>
        <taxon>Agaricales</taxon>
        <taxon>Marasmiineae</taxon>
        <taxon>Physalacriaceae</taxon>
        <taxon>Armillaria</taxon>
    </lineage>
</organism>
<reference evidence="3" key="1">
    <citation type="journal article" date="2017" name="Nat. Ecol. Evol.">
        <title>Genome expansion and lineage-specific genetic innovations in the forest pathogenic fungi Armillaria.</title>
        <authorList>
            <person name="Sipos G."/>
            <person name="Prasanna A.N."/>
            <person name="Walter M.C."/>
            <person name="O'Connor E."/>
            <person name="Balint B."/>
            <person name="Krizsan K."/>
            <person name="Kiss B."/>
            <person name="Hess J."/>
            <person name="Varga T."/>
            <person name="Slot J."/>
            <person name="Riley R."/>
            <person name="Boka B."/>
            <person name="Rigling D."/>
            <person name="Barry K."/>
            <person name="Lee J."/>
            <person name="Mihaltcheva S."/>
            <person name="LaButti K."/>
            <person name="Lipzen A."/>
            <person name="Waldron R."/>
            <person name="Moloney N.M."/>
            <person name="Sperisen C."/>
            <person name="Kredics L."/>
            <person name="Vagvoelgyi C."/>
            <person name="Patrignani A."/>
            <person name="Fitzpatrick D."/>
            <person name="Nagy I."/>
            <person name="Doyle S."/>
            <person name="Anderson J.B."/>
            <person name="Grigoriev I.V."/>
            <person name="Gueldener U."/>
            <person name="Muensterkoetter M."/>
            <person name="Nagy L.G."/>
        </authorList>
    </citation>
    <scope>NUCLEOTIDE SEQUENCE [LARGE SCALE GENOMIC DNA]</scope>
    <source>
        <strain evidence="3">28-4</strain>
    </source>
</reference>
<name>A0A2H3B8S7_9AGAR</name>
<evidence type="ECO:0000313" key="2">
    <source>
        <dbReference type="EMBL" id="PBK59446.1"/>
    </source>
</evidence>
<feature type="chain" id="PRO_5013796428" evidence="1">
    <location>
        <begin position="21"/>
        <end position="105"/>
    </location>
</feature>
<evidence type="ECO:0000256" key="1">
    <source>
        <dbReference type="SAM" id="SignalP"/>
    </source>
</evidence>
<evidence type="ECO:0000313" key="3">
    <source>
        <dbReference type="Proteomes" id="UP000218334"/>
    </source>
</evidence>
<dbReference type="AlphaFoldDB" id="A0A2H3B8S7"/>
<keyword evidence="1" id="KW-0732">Signal</keyword>
<keyword evidence="3" id="KW-1185">Reference proteome</keyword>
<dbReference type="STRING" id="1076256.A0A2H3B8S7"/>
<dbReference type="Gene3D" id="2.60.20.10">
    <property type="entry name" value="Crystallins"/>
    <property type="match status" value="1"/>
</dbReference>
<protein>
    <submittedName>
        <fullName evidence="2">Uncharacterized protein</fullName>
    </submittedName>
</protein>